<evidence type="ECO:0000256" key="1">
    <source>
        <dbReference type="ARBA" id="ARBA00006865"/>
    </source>
</evidence>
<keyword evidence="6" id="KW-1185">Reference proteome</keyword>
<dbReference type="InterPro" id="IPR013320">
    <property type="entry name" value="ConA-like_dom_sf"/>
</dbReference>
<protein>
    <recommendedName>
        <fullName evidence="4">GH16 domain-containing protein</fullName>
    </recommendedName>
</protein>
<dbReference type="Pfam" id="PF00722">
    <property type="entry name" value="Glyco_hydro_16"/>
    <property type="match status" value="1"/>
</dbReference>
<keyword evidence="3" id="KW-0472">Membrane</keyword>
<dbReference type="Gene3D" id="2.60.120.200">
    <property type="match status" value="1"/>
</dbReference>
<reference evidence="5" key="1">
    <citation type="submission" date="2022-07" db="EMBL/GenBank/DDBJ databases">
        <title>Genome Sequence of Physisporinus lineatus.</title>
        <authorList>
            <person name="Buettner E."/>
        </authorList>
    </citation>
    <scope>NUCLEOTIDE SEQUENCE</scope>
    <source>
        <strain evidence="5">VT162</strain>
    </source>
</reference>
<feature type="compositionally biased region" description="Polar residues" evidence="2">
    <location>
        <begin position="275"/>
        <end position="297"/>
    </location>
</feature>
<dbReference type="GO" id="GO:0004553">
    <property type="term" value="F:hydrolase activity, hydrolyzing O-glycosyl compounds"/>
    <property type="evidence" value="ECO:0007669"/>
    <property type="project" value="InterPro"/>
</dbReference>
<feature type="compositionally biased region" description="Basic and acidic residues" evidence="2">
    <location>
        <begin position="63"/>
        <end position="84"/>
    </location>
</feature>
<gene>
    <name evidence="5" type="ORF">NLI96_g5435</name>
</gene>
<feature type="region of interest" description="Disordered" evidence="2">
    <location>
        <begin position="238"/>
        <end position="334"/>
    </location>
</feature>
<keyword evidence="3" id="KW-1133">Transmembrane helix</keyword>
<feature type="transmembrane region" description="Helical" evidence="3">
    <location>
        <begin position="437"/>
        <end position="459"/>
    </location>
</feature>
<dbReference type="EMBL" id="JANAWD010000178">
    <property type="protein sequence ID" value="KAJ3484735.1"/>
    <property type="molecule type" value="Genomic_DNA"/>
</dbReference>
<comment type="caution">
    <text evidence="5">The sequence shown here is derived from an EMBL/GenBank/DDBJ whole genome shotgun (WGS) entry which is preliminary data.</text>
</comment>
<evidence type="ECO:0000313" key="5">
    <source>
        <dbReference type="EMBL" id="KAJ3484735.1"/>
    </source>
</evidence>
<feature type="domain" description="GH16" evidence="4">
    <location>
        <begin position="459"/>
        <end position="818"/>
    </location>
</feature>
<feature type="compositionally biased region" description="Polar residues" evidence="2">
    <location>
        <begin position="121"/>
        <end position="141"/>
    </location>
</feature>
<proteinExistence type="inferred from homology"/>
<dbReference type="Proteomes" id="UP001212997">
    <property type="component" value="Unassembled WGS sequence"/>
</dbReference>
<keyword evidence="3" id="KW-0812">Transmembrane</keyword>
<organism evidence="5 6">
    <name type="scientific">Meripilus lineatus</name>
    <dbReference type="NCBI Taxonomy" id="2056292"/>
    <lineage>
        <taxon>Eukaryota</taxon>
        <taxon>Fungi</taxon>
        <taxon>Dikarya</taxon>
        <taxon>Basidiomycota</taxon>
        <taxon>Agaricomycotina</taxon>
        <taxon>Agaricomycetes</taxon>
        <taxon>Polyporales</taxon>
        <taxon>Meripilaceae</taxon>
        <taxon>Meripilus</taxon>
    </lineage>
</organism>
<dbReference type="PANTHER" id="PTHR10963:SF55">
    <property type="entry name" value="GLYCOSIDE HYDROLASE FAMILY 16 PROTEIN"/>
    <property type="match status" value="1"/>
</dbReference>
<dbReference type="InterPro" id="IPR050546">
    <property type="entry name" value="Glycosyl_Hydrlase_16"/>
</dbReference>
<feature type="compositionally biased region" description="Low complexity" evidence="2">
    <location>
        <begin position="103"/>
        <end position="120"/>
    </location>
</feature>
<evidence type="ECO:0000256" key="2">
    <source>
        <dbReference type="SAM" id="MobiDB-lite"/>
    </source>
</evidence>
<feature type="region of interest" description="Disordered" evidence="2">
    <location>
        <begin position="1"/>
        <end position="179"/>
    </location>
</feature>
<evidence type="ECO:0000313" key="6">
    <source>
        <dbReference type="Proteomes" id="UP001212997"/>
    </source>
</evidence>
<dbReference type="AlphaFoldDB" id="A0AAD5V3I2"/>
<dbReference type="InterPro" id="IPR000757">
    <property type="entry name" value="Beta-glucanase-like"/>
</dbReference>
<dbReference type="PROSITE" id="PS51762">
    <property type="entry name" value="GH16_2"/>
    <property type="match status" value="1"/>
</dbReference>
<comment type="similarity">
    <text evidence="1">Belongs to the glycosyl hydrolase 16 family.</text>
</comment>
<sequence length="818" mass="89033">MATLWIPQATKAVSSSRAPRLELQSPGGDSPVDTVGTPDRVPARTSPSPQPQDYAPRGTRPTRGRETERMSPEHDIIQSGRDESPLSPPRPSFLAGSKRAGTSSSDRASWSSSANDSVSAEPTSDSESGPTPESSTHNLMGNTPGGTGTLQRRTTRSRAIPPAATTGRIIPRPRAHHRRRFTLDEGRTISMGSGSPTGSSLNPFSTPTSSVYISNPIGMVGNNEHTLPGNVRPPPSSFAFPFQSHPGNPDPGMSIPGVARRSSFDSFRNRPRSAGSFQNANSTSLYQVSNGYQSNGDFSGEGLGKPNAPFMTSGEGREGSPVPSSPNTSQSNIYRGSAAGALNSEPYTLPRTNSVPTITMRAPFLSPASRPSSLWSPPAYPSSPGFSGSLPYLPSTGSPAPPYTKKSKSVMPSTRLEEKFTKADKPWLAQKDSWARLGWWLTLLCWFLGFGAAGVIMYFGWMGVNLLKDEDLCMVLNESFDNLDLDNTWTRDVQLGGFGNGEFQMTTDSSDNLFTQNGQLYIVPTFTSDEIGEDAVKDGYNYTLSGCTVSDNATACTVNSDMSQGLVINPVKSARISTQGHYDIKFGKVEVRAKNPKGDWLWPAIWMLPTDDSVYGPWPIGGEIDIMEARGNGPTYPAQGNNFVRSSLNYGVLAALQTQIFGWWTMKQSTFSDAFHVYALEWTPDWMRFYVDNRLQAMINLKITGRGGKSFFDRGKYPPTAHNGSETQVVIEDVWSQKGGSAAAPYDQSFYLILDLAVGGTSGWFPDKAGDKPWFDASGTAMRDFAYAQDTWSATWPSDINERAFRIDYVKMWKLGRC</sequence>
<dbReference type="SUPFAM" id="SSF49899">
    <property type="entry name" value="Concanavalin A-like lectins/glucanases"/>
    <property type="match status" value="1"/>
</dbReference>
<accession>A0AAD5V3I2</accession>
<evidence type="ECO:0000256" key="3">
    <source>
        <dbReference type="SAM" id="Phobius"/>
    </source>
</evidence>
<feature type="compositionally biased region" description="Polar residues" evidence="2">
    <location>
        <begin position="325"/>
        <end position="334"/>
    </location>
</feature>
<evidence type="ECO:0000259" key="4">
    <source>
        <dbReference type="PROSITE" id="PS51762"/>
    </source>
</evidence>
<name>A0AAD5V3I2_9APHY</name>
<dbReference type="PANTHER" id="PTHR10963">
    <property type="entry name" value="GLYCOSYL HYDROLASE-RELATED"/>
    <property type="match status" value="1"/>
</dbReference>
<dbReference type="GO" id="GO:0005975">
    <property type="term" value="P:carbohydrate metabolic process"/>
    <property type="evidence" value="ECO:0007669"/>
    <property type="project" value="InterPro"/>
</dbReference>